<dbReference type="AlphaFoldDB" id="A0AAD9IEF6"/>
<evidence type="ECO:0000256" key="1">
    <source>
        <dbReference type="SAM" id="MobiDB-lite"/>
    </source>
</evidence>
<evidence type="ECO:0000313" key="2">
    <source>
        <dbReference type="EMBL" id="KAK2076613.1"/>
    </source>
</evidence>
<dbReference type="EMBL" id="JASFZW010000009">
    <property type="protein sequence ID" value="KAK2076613.1"/>
    <property type="molecule type" value="Genomic_DNA"/>
</dbReference>
<protein>
    <submittedName>
        <fullName evidence="2">Uncharacterized protein</fullName>
    </submittedName>
</protein>
<sequence length="394" mass="40714">MEELVSRALVKALSALPAGPQRDALESEPEATARRVFEELSSLLTTGVAEAEQDLAEASLATDRGFERAAEAAAGSRSDLVSLCCARSPCPPMLLGAACRGQPATEALRVCSAVAGFAGSPAEAMAAFLPVAEALATEPERASATRPSRPRPPAWRTGMTLAPPTRRPRSTRCALAPPPDSARGSTQDDAHRAAGLLALGALRAHAVGESRGAVAARLRLDARALAPWATLGLLREAQATEGTVSAEEALLIASAVLDTQLDGAEPFLRLRGVLAERVARLAPPPSLATWAATLPPSAIVQTCQELASEPSKLTRWLLAESPEPALAALAAAASGSGAALLHEDTTDDLAFFISTDADPELCVSSDEEEETGAPAAGQGVGQMLMLEVDESDDE</sequence>
<reference evidence="2" key="1">
    <citation type="submission" date="2021-01" db="EMBL/GenBank/DDBJ databases">
        <authorList>
            <person name="Eckstrom K.M.E."/>
        </authorList>
    </citation>
    <scope>NUCLEOTIDE SEQUENCE</scope>
    <source>
        <strain evidence="2">UVCC 0001</strain>
    </source>
</reference>
<organism evidence="2 3">
    <name type="scientific">Prototheca wickerhamii</name>
    <dbReference type="NCBI Taxonomy" id="3111"/>
    <lineage>
        <taxon>Eukaryota</taxon>
        <taxon>Viridiplantae</taxon>
        <taxon>Chlorophyta</taxon>
        <taxon>core chlorophytes</taxon>
        <taxon>Trebouxiophyceae</taxon>
        <taxon>Chlorellales</taxon>
        <taxon>Chlorellaceae</taxon>
        <taxon>Prototheca</taxon>
    </lineage>
</organism>
<comment type="caution">
    <text evidence="2">The sequence shown here is derived from an EMBL/GenBank/DDBJ whole genome shotgun (WGS) entry which is preliminary data.</text>
</comment>
<proteinExistence type="predicted"/>
<evidence type="ECO:0000313" key="3">
    <source>
        <dbReference type="Proteomes" id="UP001255856"/>
    </source>
</evidence>
<feature type="region of interest" description="Disordered" evidence="1">
    <location>
        <begin position="138"/>
        <end position="187"/>
    </location>
</feature>
<accession>A0AAD9IEF6</accession>
<keyword evidence="3" id="KW-1185">Reference proteome</keyword>
<name>A0AAD9IEF6_PROWI</name>
<dbReference type="Proteomes" id="UP001255856">
    <property type="component" value="Unassembled WGS sequence"/>
</dbReference>
<gene>
    <name evidence="2" type="ORF">QBZ16_005373</name>
</gene>